<sequence>MLVVFRIYILSLLISLKQVACLDDLDGYIIEASSDCSSLSDDTPTLKILSDFSVMAKARCVDGDQEFETTDGVNYLLPATFTSGNDRCQLIRRKQMFYVEVVVLFGSKEARILGNSKTYTLVCSFDDKGKSLSDRMSIIEGTFVPGEMVKGYVSSIDSSHITLKLQDVMDNDIGTDISVDNYVSLLATSDGANSEVGLKPISCDVISDKANNRYNILRSGCGLGQFFKKGAGFTTKGKTARSPYFKLIMLDNDDTVQFDCQFALCSGNCDGTSCEDEN</sequence>
<keyword evidence="4" id="KW-1185">Reference proteome</keyword>
<gene>
    <name evidence="3" type="ORF">LOTGIDRAFT_229975</name>
</gene>
<dbReference type="EMBL" id="KB199651">
    <property type="protein sequence ID" value="ESP04894.1"/>
    <property type="molecule type" value="Genomic_DNA"/>
</dbReference>
<feature type="signal peptide" evidence="1">
    <location>
        <begin position="1"/>
        <end position="21"/>
    </location>
</feature>
<evidence type="ECO:0000259" key="2">
    <source>
        <dbReference type="PROSITE" id="PS51034"/>
    </source>
</evidence>
<dbReference type="Pfam" id="PF25272">
    <property type="entry name" value="VERL_C"/>
    <property type="match status" value="1"/>
</dbReference>
<dbReference type="OMA" id="GANKEMG"/>
<evidence type="ECO:0000313" key="4">
    <source>
        <dbReference type="Proteomes" id="UP000030746"/>
    </source>
</evidence>
<dbReference type="InterPro" id="IPR057371">
    <property type="entry name" value="VERL_C"/>
</dbReference>
<protein>
    <recommendedName>
        <fullName evidence="2">ZP domain-containing protein</fullName>
    </recommendedName>
</protein>
<accession>V4AL35</accession>
<dbReference type="CTD" id="20248161"/>
<proteinExistence type="predicted"/>
<dbReference type="KEGG" id="lgi:LOTGIDRAFT_229975"/>
<feature type="chain" id="PRO_5004716150" description="ZP domain-containing protein" evidence="1">
    <location>
        <begin position="22"/>
        <end position="278"/>
    </location>
</feature>
<dbReference type="Proteomes" id="UP000030746">
    <property type="component" value="Unassembled WGS sequence"/>
</dbReference>
<dbReference type="HOGENOM" id="CLU_1002157_0_0_1"/>
<evidence type="ECO:0000256" key="1">
    <source>
        <dbReference type="SAM" id="SignalP"/>
    </source>
</evidence>
<dbReference type="RefSeq" id="XP_009044403.1">
    <property type="nucleotide sequence ID" value="XM_009046155.1"/>
</dbReference>
<dbReference type="AlphaFoldDB" id="V4AL35"/>
<feature type="domain" description="ZP" evidence="2">
    <location>
        <begin position="20"/>
        <end position="278"/>
    </location>
</feature>
<evidence type="ECO:0000313" key="3">
    <source>
        <dbReference type="EMBL" id="ESP04894.1"/>
    </source>
</evidence>
<name>V4AL35_LOTGI</name>
<dbReference type="GeneID" id="20248161"/>
<reference evidence="3 4" key="1">
    <citation type="journal article" date="2013" name="Nature">
        <title>Insights into bilaterian evolution from three spiralian genomes.</title>
        <authorList>
            <person name="Simakov O."/>
            <person name="Marletaz F."/>
            <person name="Cho S.J."/>
            <person name="Edsinger-Gonzales E."/>
            <person name="Havlak P."/>
            <person name="Hellsten U."/>
            <person name="Kuo D.H."/>
            <person name="Larsson T."/>
            <person name="Lv J."/>
            <person name="Arendt D."/>
            <person name="Savage R."/>
            <person name="Osoegawa K."/>
            <person name="de Jong P."/>
            <person name="Grimwood J."/>
            <person name="Chapman J.A."/>
            <person name="Shapiro H."/>
            <person name="Aerts A."/>
            <person name="Otillar R.P."/>
            <person name="Terry A.Y."/>
            <person name="Boore J.L."/>
            <person name="Grigoriev I.V."/>
            <person name="Lindberg D.R."/>
            <person name="Seaver E.C."/>
            <person name="Weisblat D.A."/>
            <person name="Putnam N.H."/>
            <person name="Rokhsar D.S."/>
        </authorList>
    </citation>
    <scope>NUCLEOTIDE SEQUENCE [LARGE SCALE GENOMIC DNA]</scope>
</reference>
<keyword evidence="1" id="KW-0732">Signal</keyword>
<dbReference type="OrthoDB" id="6062834at2759"/>
<dbReference type="PROSITE" id="PS51034">
    <property type="entry name" value="ZP_2"/>
    <property type="match status" value="1"/>
</dbReference>
<organism evidence="3 4">
    <name type="scientific">Lottia gigantea</name>
    <name type="common">Giant owl limpet</name>
    <dbReference type="NCBI Taxonomy" id="225164"/>
    <lineage>
        <taxon>Eukaryota</taxon>
        <taxon>Metazoa</taxon>
        <taxon>Spiralia</taxon>
        <taxon>Lophotrochozoa</taxon>
        <taxon>Mollusca</taxon>
        <taxon>Gastropoda</taxon>
        <taxon>Patellogastropoda</taxon>
        <taxon>Lottioidea</taxon>
        <taxon>Lottiidae</taxon>
        <taxon>Lottia</taxon>
    </lineage>
</organism>
<dbReference type="InterPro" id="IPR001507">
    <property type="entry name" value="ZP_dom"/>
</dbReference>